<feature type="domain" description="AIG1-type G" evidence="5">
    <location>
        <begin position="5"/>
        <end position="217"/>
    </location>
</feature>
<dbReference type="InterPro" id="IPR027417">
    <property type="entry name" value="P-loop_NTPase"/>
</dbReference>
<feature type="region of interest" description="Disordered" evidence="4">
    <location>
        <begin position="352"/>
        <end position="372"/>
    </location>
</feature>
<comment type="caution">
    <text evidence="6">The sequence shown here is derived from an EMBL/GenBank/DDBJ whole genome shotgun (WGS) entry which is preliminary data.</text>
</comment>
<comment type="similarity">
    <text evidence="1">Belongs to the TRAFAC class TrmE-Era-EngA-EngB-Septin-like GTPase superfamily. AIG1/Toc34/Toc159-like paraseptin GTPase family. IAN subfamily.</text>
</comment>
<organism evidence="6 7">
    <name type="scientific">Lymnaea stagnalis</name>
    <name type="common">Great pond snail</name>
    <name type="synonym">Helix stagnalis</name>
    <dbReference type="NCBI Taxonomy" id="6523"/>
    <lineage>
        <taxon>Eukaryota</taxon>
        <taxon>Metazoa</taxon>
        <taxon>Spiralia</taxon>
        <taxon>Lophotrochozoa</taxon>
        <taxon>Mollusca</taxon>
        <taxon>Gastropoda</taxon>
        <taxon>Heterobranchia</taxon>
        <taxon>Euthyneura</taxon>
        <taxon>Panpulmonata</taxon>
        <taxon>Hygrophila</taxon>
        <taxon>Lymnaeoidea</taxon>
        <taxon>Lymnaeidae</taxon>
        <taxon>Lymnaea</taxon>
    </lineage>
</organism>
<dbReference type="EMBL" id="CAXITT010000068">
    <property type="protein sequence ID" value="CAL1530360.1"/>
    <property type="molecule type" value="Genomic_DNA"/>
</dbReference>
<evidence type="ECO:0000256" key="2">
    <source>
        <dbReference type="ARBA" id="ARBA00022741"/>
    </source>
</evidence>
<dbReference type="InterPro" id="IPR045058">
    <property type="entry name" value="GIMA/IAN/Toc"/>
</dbReference>
<evidence type="ECO:0000313" key="7">
    <source>
        <dbReference type="Proteomes" id="UP001497497"/>
    </source>
</evidence>
<dbReference type="AlphaFoldDB" id="A0AAV2HA26"/>
<accession>A0AAV2HA26</accession>
<evidence type="ECO:0000313" key="6">
    <source>
        <dbReference type="EMBL" id="CAL1530360.1"/>
    </source>
</evidence>
<keyword evidence="2" id="KW-0547">Nucleotide-binding</keyword>
<evidence type="ECO:0000256" key="1">
    <source>
        <dbReference type="ARBA" id="ARBA00008535"/>
    </source>
</evidence>
<dbReference type="FunFam" id="3.40.50.300:FF:000840">
    <property type="entry name" value="Immune-associated nucleotide-binding protein 9"/>
    <property type="match status" value="1"/>
</dbReference>
<dbReference type="PANTHER" id="PTHR10903">
    <property type="entry name" value="GTPASE, IMAP FAMILY MEMBER-RELATED"/>
    <property type="match status" value="1"/>
</dbReference>
<dbReference type="PANTHER" id="PTHR10903:SF184">
    <property type="entry name" value="GTP-BINDING PROTEIN A"/>
    <property type="match status" value="1"/>
</dbReference>
<keyword evidence="3" id="KW-0342">GTP-binding</keyword>
<dbReference type="Pfam" id="PF04548">
    <property type="entry name" value="AIG1"/>
    <property type="match status" value="1"/>
</dbReference>
<keyword evidence="7" id="KW-1185">Reference proteome</keyword>
<evidence type="ECO:0000256" key="3">
    <source>
        <dbReference type="ARBA" id="ARBA00023134"/>
    </source>
</evidence>
<evidence type="ECO:0000259" key="5">
    <source>
        <dbReference type="PROSITE" id="PS51720"/>
    </source>
</evidence>
<reference evidence="6 7" key="1">
    <citation type="submission" date="2024-04" db="EMBL/GenBank/DDBJ databases">
        <authorList>
            <consortium name="Genoscope - CEA"/>
            <person name="William W."/>
        </authorList>
    </citation>
    <scope>NUCLEOTIDE SEQUENCE [LARGE SCALE GENOMIC DNA]</scope>
</reference>
<sequence>MAQKKTDLDLLLIGKTGNGKSATGNSILGRNVFKSSPSFKSVTKNTQFDYSDRNGRIIKVVDGPGIGDTDLNKEDALTLVIDAMNCAIAANPKGYHAFLLVVRFGGRFTDEDVQTIYVLKQIFGEDFVKKFCILVVTSVGQYDPSETGVTSVVDWLFSQNGSFKTLLEECQNRVVLFENKSKDEAKKASQVDELIEMVDQLSILGLRYTDDHFQMAQLKREKLIVEAKLPLIQEESMKEASLIIQQLGNFQLNEPEKQMQFLEGLKTRADTLLKSIKDQDKGTGALIALIKSSQDIVGCVQHQIETVANAKKIQDMRAEHHKVLDQLKAQRDRELKEIDDQQRADLDKRIQEMEREDKERRETLERAGKDLEDETTDVQKQFLEVKESSTWDWIVEIGKGVIDYVAVPMVLKGLSKLIFKT</sequence>
<dbReference type="Gene3D" id="3.40.50.300">
    <property type="entry name" value="P-loop containing nucleotide triphosphate hydrolases"/>
    <property type="match status" value="1"/>
</dbReference>
<name>A0AAV2HA26_LYMST</name>
<gene>
    <name evidence="6" type="ORF">GSLYS_00004493001</name>
</gene>
<protein>
    <recommendedName>
        <fullName evidence="5">AIG1-type G domain-containing protein</fullName>
    </recommendedName>
</protein>
<dbReference type="InterPro" id="IPR006703">
    <property type="entry name" value="G_AIG1"/>
</dbReference>
<proteinExistence type="inferred from homology"/>
<evidence type="ECO:0000256" key="4">
    <source>
        <dbReference type="SAM" id="MobiDB-lite"/>
    </source>
</evidence>
<dbReference type="SUPFAM" id="SSF52540">
    <property type="entry name" value="P-loop containing nucleoside triphosphate hydrolases"/>
    <property type="match status" value="1"/>
</dbReference>
<feature type="compositionally biased region" description="Basic and acidic residues" evidence="4">
    <location>
        <begin position="352"/>
        <end position="370"/>
    </location>
</feature>
<dbReference type="GO" id="GO:0005525">
    <property type="term" value="F:GTP binding"/>
    <property type="evidence" value="ECO:0007669"/>
    <property type="project" value="UniProtKB-KW"/>
</dbReference>
<dbReference type="Proteomes" id="UP001497497">
    <property type="component" value="Unassembled WGS sequence"/>
</dbReference>
<dbReference type="PROSITE" id="PS51720">
    <property type="entry name" value="G_AIG1"/>
    <property type="match status" value="1"/>
</dbReference>